<dbReference type="PANTHER" id="PTHR10900">
    <property type="entry name" value="PERIOSTIN-RELATED"/>
    <property type="match status" value="1"/>
</dbReference>
<keyword evidence="3" id="KW-1185">Reference proteome</keyword>
<reference evidence="2 3" key="1">
    <citation type="submission" date="2022-04" db="EMBL/GenBank/DDBJ databases">
        <title>Spirosoma sp. strain RP8 genome sequencing and assembly.</title>
        <authorList>
            <person name="Jung Y."/>
        </authorList>
    </citation>
    <scope>NUCLEOTIDE SEQUENCE [LARGE SCALE GENOMIC DNA]</scope>
    <source>
        <strain evidence="2 3">RP8</strain>
    </source>
</reference>
<dbReference type="EMBL" id="JALPRF010000001">
    <property type="protein sequence ID" value="MCK8490480.1"/>
    <property type="molecule type" value="Genomic_DNA"/>
</dbReference>
<dbReference type="Gene3D" id="2.30.180.10">
    <property type="entry name" value="FAS1 domain"/>
    <property type="match status" value="2"/>
</dbReference>
<dbReference type="InterPro" id="IPR036378">
    <property type="entry name" value="FAS1_dom_sf"/>
</dbReference>
<sequence length="346" mass="35140">MVSNHHSSRERAWSLLPALFVVLLLSFSACKKNDDSTPTPSTVNDLINNGNGSSNQFTIFRTAVRQAGLSGALSQAGNYTVFAPTNAAFQAFGYADTNAIKAAPATLLTAVIQYHILTSKLTASAIPTAVNTPVQTLSGGTLYITKGASTSATSTTATSATAISVNGARVVSTSGEASNGIVHAIDRVLLPPVFGDVATTIQGIPTILPTASFTYLNAAVTRAGLVSSLTATSGGPITVFAPTDAAFTASVPSLTSVAAVSALPVAQLQQILAYHIVPNNRLYTPLITNASSLSTVLPGSILTAGVSTTGVTVTGKSNGTSASNITGPDITASNGVVHIIDRLLLP</sequence>
<dbReference type="SMART" id="SM00554">
    <property type="entry name" value="FAS1"/>
    <property type="match status" value="2"/>
</dbReference>
<feature type="domain" description="FAS1" evidence="1">
    <location>
        <begin position="44"/>
        <end position="189"/>
    </location>
</feature>
<dbReference type="PROSITE" id="PS50213">
    <property type="entry name" value="FAS1"/>
    <property type="match status" value="2"/>
</dbReference>
<dbReference type="InterPro" id="IPR050904">
    <property type="entry name" value="Adhesion/Biosynth-related"/>
</dbReference>
<dbReference type="RefSeq" id="WP_248475305.1">
    <property type="nucleotide sequence ID" value="NZ_JALPRF010000001.1"/>
</dbReference>
<dbReference type="Pfam" id="PF02469">
    <property type="entry name" value="Fasciclin"/>
    <property type="match status" value="2"/>
</dbReference>
<proteinExistence type="predicted"/>
<accession>A0ABT0HER2</accession>
<dbReference type="PANTHER" id="PTHR10900:SF77">
    <property type="entry name" value="FI19380P1"/>
    <property type="match status" value="1"/>
</dbReference>
<evidence type="ECO:0000313" key="2">
    <source>
        <dbReference type="EMBL" id="MCK8490480.1"/>
    </source>
</evidence>
<protein>
    <submittedName>
        <fullName evidence="2">Fasciclin domain-containing protein</fullName>
    </submittedName>
</protein>
<dbReference type="InterPro" id="IPR000782">
    <property type="entry name" value="FAS1_domain"/>
</dbReference>
<name>A0ABT0HER2_9BACT</name>
<organism evidence="2 3">
    <name type="scientific">Spirosoma liriopis</name>
    <dbReference type="NCBI Taxonomy" id="2937440"/>
    <lineage>
        <taxon>Bacteria</taxon>
        <taxon>Pseudomonadati</taxon>
        <taxon>Bacteroidota</taxon>
        <taxon>Cytophagia</taxon>
        <taxon>Cytophagales</taxon>
        <taxon>Cytophagaceae</taxon>
        <taxon>Spirosoma</taxon>
    </lineage>
</organism>
<dbReference type="Proteomes" id="UP001202180">
    <property type="component" value="Unassembled WGS sequence"/>
</dbReference>
<comment type="caution">
    <text evidence="2">The sequence shown here is derived from an EMBL/GenBank/DDBJ whole genome shotgun (WGS) entry which is preliminary data.</text>
</comment>
<evidence type="ECO:0000259" key="1">
    <source>
        <dbReference type="PROSITE" id="PS50213"/>
    </source>
</evidence>
<gene>
    <name evidence="2" type="ORF">M0L20_01380</name>
</gene>
<feature type="domain" description="FAS1" evidence="1">
    <location>
        <begin position="200"/>
        <end position="344"/>
    </location>
</feature>
<evidence type="ECO:0000313" key="3">
    <source>
        <dbReference type="Proteomes" id="UP001202180"/>
    </source>
</evidence>
<dbReference type="SUPFAM" id="SSF82153">
    <property type="entry name" value="FAS1 domain"/>
    <property type="match status" value="2"/>
</dbReference>